<dbReference type="SUPFAM" id="SSF47762">
    <property type="entry name" value="PAH2 domain"/>
    <property type="match status" value="2"/>
</dbReference>
<dbReference type="EMBL" id="GL883029">
    <property type="protein sequence ID" value="EGG13393.1"/>
    <property type="molecule type" value="Genomic_DNA"/>
</dbReference>
<dbReference type="AlphaFoldDB" id="F4QF34"/>
<protein>
    <recommendedName>
        <fullName evidence="6">Paired amphipathic helix containing protein</fullName>
    </recommendedName>
</protein>
<evidence type="ECO:0000256" key="3">
    <source>
        <dbReference type="PROSITE-ProRule" id="PRU00810"/>
    </source>
</evidence>
<evidence type="ECO:0000313" key="4">
    <source>
        <dbReference type="EMBL" id="EGG13393.1"/>
    </source>
</evidence>
<accession>F4QF34</accession>
<dbReference type="Proteomes" id="UP000007797">
    <property type="component" value="Unassembled WGS sequence"/>
</dbReference>
<keyword evidence="5" id="KW-1185">Reference proteome</keyword>
<evidence type="ECO:0008006" key="6">
    <source>
        <dbReference type="Google" id="ProtNLM"/>
    </source>
</evidence>
<dbReference type="PROSITE" id="PS51477">
    <property type="entry name" value="PAH"/>
    <property type="match status" value="2"/>
</dbReference>
<gene>
    <name evidence="4" type="ORF">DFA_11154</name>
</gene>
<comment type="subcellular location">
    <subcellularLocation>
        <location evidence="1 3">Nucleus</location>
    </subcellularLocation>
</comment>
<evidence type="ECO:0000256" key="1">
    <source>
        <dbReference type="ARBA" id="ARBA00004123"/>
    </source>
</evidence>
<dbReference type="KEGG" id="dfa:DFA_11154"/>
<dbReference type="PANTHER" id="PTHR12346">
    <property type="entry name" value="SIN3B-RELATED"/>
    <property type="match status" value="1"/>
</dbReference>
<dbReference type="InterPro" id="IPR036600">
    <property type="entry name" value="PAH_sf"/>
</dbReference>
<evidence type="ECO:0000313" key="5">
    <source>
        <dbReference type="Proteomes" id="UP000007797"/>
    </source>
</evidence>
<dbReference type="GO" id="GO:0005634">
    <property type="term" value="C:nucleus"/>
    <property type="evidence" value="ECO:0007669"/>
    <property type="project" value="UniProtKB-SubCell"/>
</dbReference>
<organism evidence="4 5">
    <name type="scientific">Cavenderia fasciculata</name>
    <name type="common">Slime mold</name>
    <name type="synonym">Dictyostelium fasciculatum</name>
    <dbReference type="NCBI Taxonomy" id="261658"/>
    <lineage>
        <taxon>Eukaryota</taxon>
        <taxon>Amoebozoa</taxon>
        <taxon>Evosea</taxon>
        <taxon>Eumycetozoa</taxon>
        <taxon>Dictyostelia</taxon>
        <taxon>Acytosteliales</taxon>
        <taxon>Cavenderiaceae</taxon>
        <taxon>Cavenderia</taxon>
    </lineage>
</organism>
<evidence type="ECO:0000256" key="2">
    <source>
        <dbReference type="ARBA" id="ARBA00023242"/>
    </source>
</evidence>
<dbReference type="GeneID" id="14866240"/>
<proteinExistence type="predicted"/>
<name>F4QF34_CACFS</name>
<dbReference type="Gene3D" id="1.20.1160.11">
    <property type="entry name" value="Paired amphipathic helix"/>
    <property type="match status" value="2"/>
</dbReference>
<dbReference type="InterPro" id="IPR039774">
    <property type="entry name" value="Sin3-like"/>
</dbReference>
<dbReference type="OrthoDB" id="10265969at2759"/>
<dbReference type="RefSeq" id="XP_004350097.1">
    <property type="nucleotide sequence ID" value="XM_004350047.1"/>
</dbReference>
<dbReference type="Pfam" id="PF02671">
    <property type="entry name" value="PAH"/>
    <property type="match status" value="2"/>
</dbReference>
<dbReference type="STRING" id="1054147.F4QF34"/>
<keyword evidence="2 3" id="KW-0539">Nucleus</keyword>
<reference evidence="5" key="1">
    <citation type="journal article" date="2011" name="Genome Res.">
        <title>Phylogeny-wide analysis of social amoeba genomes highlights ancient origins for complex intercellular communication.</title>
        <authorList>
            <person name="Heidel A.J."/>
            <person name="Lawal H.M."/>
            <person name="Felder M."/>
            <person name="Schilde C."/>
            <person name="Helps N.R."/>
            <person name="Tunggal B."/>
            <person name="Rivero F."/>
            <person name="John U."/>
            <person name="Schleicher M."/>
            <person name="Eichinger L."/>
            <person name="Platzer M."/>
            <person name="Noegel A.A."/>
            <person name="Schaap P."/>
            <person name="Gloeckner G."/>
        </authorList>
    </citation>
    <scope>NUCLEOTIDE SEQUENCE [LARGE SCALE GENOMIC DNA]</scope>
    <source>
        <strain evidence="5">SH3</strain>
    </source>
</reference>
<dbReference type="InterPro" id="IPR003822">
    <property type="entry name" value="PAH"/>
</dbReference>
<dbReference type="GO" id="GO:0003714">
    <property type="term" value="F:transcription corepressor activity"/>
    <property type="evidence" value="ECO:0007669"/>
    <property type="project" value="InterPro"/>
</dbReference>
<sequence>MYTSHHNQEDDTFSLLNQLEQLTLESVSPTSSSTNQQQQSKGYQNAVLFYDQIIKDVPLLVPQFNIIMKEYRQHICDIPKTFQRVYDLFKDHKHLIKGFSQFLPREYKHVEEKKKEVKEGEEEDEKDAAVLYVAKVKQRFKSTPQIYQQFLVTLKIFNGNNQAEIASLINILFIGHNDLIQDFKHFLPRPK</sequence>